<protein>
    <submittedName>
        <fullName evidence="1">Uncharacterized protein</fullName>
    </submittedName>
</protein>
<dbReference type="Proteomes" id="UP001147747">
    <property type="component" value="Unassembled WGS sequence"/>
</dbReference>
<evidence type="ECO:0000313" key="2">
    <source>
        <dbReference type="Proteomes" id="UP001147747"/>
    </source>
</evidence>
<name>A0A9X0BE91_9EURO</name>
<organism evidence="1 2">
    <name type="scientific">Penicillium cosmopolitanum</name>
    <dbReference type="NCBI Taxonomy" id="1131564"/>
    <lineage>
        <taxon>Eukaryota</taxon>
        <taxon>Fungi</taxon>
        <taxon>Dikarya</taxon>
        <taxon>Ascomycota</taxon>
        <taxon>Pezizomycotina</taxon>
        <taxon>Eurotiomycetes</taxon>
        <taxon>Eurotiomycetidae</taxon>
        <taxon>Eurotiales</taxon>
        <taxon>Aspergillaceae</taxon>
        <taxon>Penicillium</taxon>
    </lineage>
</organism>
<keyword evidence="2" id="KW-1185">Reference proteome</keyword>
<dbReference type="GeneID" id="81364231"/>
<dbReference type="EMBL" id="JAPZBU010000003">
    <property type="protein sequence ID" value="KAJ5413987.1"/>
    <property type="molecule type" value="Genomic_DNA"/>
</dbReference>
<comment type="caution">
    <text evidence="1">The sequence shown here is derived from an EMBL/GenBank/DDBJ whole genome shotgun (WGS) entry which is preliminary data.</text>
</comment>
<dbReference type="OrthoDB" id="3766406at2759"/>
<reference evidence="1" key="1">
    <citation type="submission" date="2022-12" db="EMBL/GenBank/DDBJ databases">
        <authorList>
            <person name="Petersen C."/>
        </authorList>
    </citation>
    <scope>NUCLEOTIDE SEQUENCE</scope>
    <source>
        <strain evidence="1">IBT 29677</strain>
    </source>
</reference>
<reference evidence="1" key="2">
    <citation type="journal article" date="2023" name="IMA Fungus">
        <title>Comparative genomic study of the Penicillium genus elucidates a diverse pangenome and 15 lateral gene transfer events.</title>
        <authorList>
            <person name="Petersen C."/>
            <person name="Sorensen T."/>
            <person name="Nielsen M.R."/>
            <person name="Sondergaard T.E."/>
            <person name="Sorensen J.L."/>
            <person name="Fitzpatrick D.A."/>
            <person name="Frisvad J.C."/>
            <person name="Nielsen K.L."/>
        </authorList>
    </citation>
    <scope>NUCLEOTIDE SEQUENCE</scope>
    <source>
        <strain evidence="1">IBT 29677</strain>
    </source>
</reference>
<sequence length="118" mass="13989">MEIREIDDRKEVCLLLTQWRDLGPGLDPEDDLWRSQADRVLPITLKASDMVEDPRMRFEEQFDGAGSNSSQFLSEEQMFGRNLSFLRGQRYRAVMRRCGDWWYLQEEPKVKKSQCIVN</sequence>
<dbReference type="AlphaFoldDB" id="A0A9X0BE91"/>
<dbReference type="RefSeq" id="XP_056493833.1">
    <property type="nucleotide sequence ID" value="XM_056625251.1"/>
</dbReference>
<proteinExistence type="predicted"/>
<accession>A0A9X0BE91</accession>
<gene>
    <name evidence="1" type="ORF">N7509_000614</name>
</gene>
<evidence type="ECO:0000313" key="1">
    <source>
        <dbReference type="EMBL" id="KAJ5413987.1"/>
    </source>
</evidence>